<keyword evidence="1" id="KW-0812">Transmembrane</keyword>
<accession>H7FQ61</accession>
<dbReference type="NCBIfam" id="NF037970">
    <property type="entry name" value="vanZ_1"/>
    <property type="match status" value="1"/>
</dbReference>
<dbReference type="OrthoDB" id="5472246at2"/>
<keyword evidence="3" id="KW-1185">Reference proteome</keyword>
<dbReference type="AlphaFoldDB" id="H7FQ61"/>
<gene>
    <name evidence="2" type="ORF">HJ01_01321</name>
</gene>
<organism evidence="2 3">
    <name type="scientific">Flavobacterium frigoris (strain PS1)</name>
    <dbReference type="NCBI Taxonomy" id="1086011"/>
    <lineage>
        <taxon>Bacteria</taxon>
        <taxon>Pseudomonadati</taxon>
        <taxon>Bacteroidota</taxon>
        <taxon>Flavobacteriia</taxon>
        <taxon>Flavobacteriales</taxon>
        <taxon>Flavobacteriaceae</taxon>
        <taxon>Flavobacterium</taxon>
    </lineage>
</organism>
<evidence type="ECO:0000256" key="1">
    <source>
        <dbReference type="SAM" id="Phobius"/>
    </source>
</evidence>
<feature type="transmembrane region" description="Helical" evidence="1">
    <location>
        <begin position="39"/>
        <end position="57"/>
    </location>
</feature>
<feature type="transmembrane region" description="Helical" evidence="1">
    <location>
        <begin position="69"/>
        <end position="89"/>
    </location>
</feature>
<dbReference type="EMBL" id="AHKF01000015">
    <property type="protein sequence ID" value="EIA09415.1"/>
    <property type="molecule type" value="Genomic_DNA"/>
</dbReference>
<proteinExistence type="predicted"/>
<dbReference type="STRING" id="1086011.HJ01_01321"/>
<evidence type="ECO:0008006" key="4">
    <source>
        <dbReference type="Google" id="ProtNLM"/>
    </source>
</evidence>
<dbReference type="PATRIC" id="fig|1086011.3.peg.1296"/>
<dbReference type="eggNOG" id="COG5652">
    <property type="taxonomic scope" value="Bacteria"/>
</dbReference>
<keyword evidence="1" id="KW-1133">Transmembrane helix</keyword>
<keyword evidence="1" id="KW-0472">Membrane</keyword>
<dbReference type="RefSeq" id="WP_007137498.1">
    <property type="nucleotide sequence ID" value="NZ_AHKF01000015.1"/>
</dbReference>
<evidence type="ECO:0000313" key="2">
    <source>
        <dbReference type="EMBL" id="EIA09415.1"/>
    </source>
</evidence>
<evidence type="ECO:0000313" key="3">
    <source>
        <dbReference type="Proteomes" id="UP000005566"/>
    </source>
</evidence>
<feature type="transmembrane region" description="Helical" evidence="1">
    <location>
        <begin position="101"/>
        <end position="121"/>
    </location>
</feature>
<sequence length="127" mass="14564">MLKQLFFLAAVLWTGIVFTLCLVQSDSLPVVNIENLDKVIHAFFHFVFTSLWFLFLISNTKDKKIFMPLMIAFMLSVFFGIAIEVLQGLYTTTRREDVLDVAANISGATLAVFSIVMFYRIRRLDTN</sequence>
<dbReference type="Proteomes" id="UP000005566">
    <property type="component" value="Unassembled WGS sequence"/>
</dbReference>
<reference evidence="2 3" key="1">
    <citation type="journal article" date="2014" name="Acta Crystallogr. D">
        <title>Structure-based characterization and antifreeze properties of a hyperactive ice-binding protein from the Antarctic bacterium Flavobacterium frigoris PS1.</title>
        <authorList>
            <person name="Do H."/>
            <person name="Kim S.J."/>
            <person name="Kim H.J."/>
            <person name="Lee J.H."/>
        </authorList>
    </citation>
    <scope>NUCLEOTIDE SEQUENCE [LARGE SCALE GENOMIC DNA]</scope>
    <source>
        <strain evidence="2 3">PS1</strain>
    </source>
</reference>
<comment type="caution">
    <text evidence="2">The sequence shown here is derived from an EMBL/GenBank/DDBJ whole genome shotgun (WGS) entry which is preliminary data.</text>
</comment>
<name>H7FQ61_FLAFP</name>
<protein>
    <recommendedName>
        <fullName evidence="4">VanZ-like domain-containing protein</fullName>
    </recommendedName>
</protein>